<name>A0A916UJ05_9HYPH</name>
<dbReference type="SUPFAM" id="SSF46689">
    <property type="entry name" value="Homeodomain-like"/>
    <property type="match status" value="2"/>
</dbReference>
<dbReference type="SMART" id="SM00342">
    <property type="entry name" value="HTH_ARAC"/>
    <property type="match status" value="1"/>
</dbReference>
<comment type="caution">
    <text evidence="5">The sequence shown here is derived from an EMBL/GenBank/DDBJ whole genome shotgun (WGS) entry which is preliminary data.</text>
</comment>
<dbReference type="InterPro" id="IPR009057">
    <property type="entry name" value="Homeodomain-like_sf"/>
</dbReference>
<dbReference type="Gene3D" id="1.10.10.60">
    <property type="entry name" value="Homeodomain-like"/>
    <property type="match status" value="1"/>
</dbReference>
<dbReference type="InterPro" id="IPR018062">
    <property type="entry name" value="HTH_AraC-typ_CS"/>
</dbReference>
<dbReference type="PANTHER" id="PTHR47893:SF1">
    <property type="entry name" value="REGULATORY PROTEIN PCHR"/>
    <property type="match status" value="1"/>
</dbReference>
<reference evidence="5" key="2">
    <citation type="submission" date="2020-09" db="EMBL/GenBank/DDBJ databases">
        <authorList>
            <person name="Sun Q."/>
            <person name="Zhou Y."/>
        </authorList>
    </citation>
    <scope>NUCLEOTIDE SEQUENCE</scope>
    <source>
        <strain evidence="5">CGMCC 1.12919</strain>
    </source>
</reference>
<dbReference type="GO" id="GO:0003700">
    <property type="term" value="F:DNA-binding transcription factor activity"/>
    <property type="evidence" value="ECO:0007669"/>
    <property type="project" value="InterPro"/>
</dbReference>
<dbReference type="InterPro" id="IPR018060">
    <property type="entry name" value="HTH_AraC"/>
</dbReference>
<dbReference type="PANTHER" id="PTHR47893">
    <property type="entry name" value="REGULATORY PROTEIN PCHR"/>
    <property type="match status" value="1"/>
</dbReference>
<evidence type="ECO:0000256" key="2">
    <source>
        <dbReference type="ARBA" id="ARBA00023125"/>
    </source>
</evidence>
<protein>
    <submittedName>
        <fullName evidence="5">AraC family transcriptional regulator</fullName>
    </submittedName>
</protein>
<dbReference type="Proteomes" id="UP000637002">
    <property type="component" value="Unassembled WGS sequence"/>
</dbReference>
<dbReference type="PROSITE" id="PS01124">
    <property type="entry name" value="HTH_ARAC_FAMILY_2"/>
    <property type="match status" value="1"/>
</dbReference>
<keyword evidence="3" id="KW-0804">Transcription</keyword>
<dbReference type="EMBL" id="BMGG01000006">
    <property type="protein sequence ID" value="GGC74691.1"/>
    <property type="molecule type" value="Genomic_DNA"/>
</dbReference>
<dbReference type="AlphaFoldDB" id="A0A916UJ05"/>
<evidence type="ECO:0000256" key="1">
    <source>
        <dbReference type="ARBA" id="ARBA00023015"/>
    </source>
</evidence>
<accession>A0A916UJ05</accession>
<evidence type="ECO:0000256" key="3">
    <source>
        <dbReference type="ARBA" id="ARBA00023163"/>
    </source>
</evidence>
<dbReference type="Pfam" id="PF12833">
    <property type="entry name" value="HTH_18"/>
    <property type="match status" value="1"/>
</dbReference>
<evidence type="ECO:0000313" key="6">
    <source>
        <dbReference type="Proteomes" id="UP000637002"/>
    </source>
</evidence>
<keyword evidence="6" id="KW-1185">Reference proteome</keyword>
<dbReference type="GO" id="GO:0043565">
    <property type="term" value="F:sequence-specific DNA binding"/>
    <property type="evidence" value="ECO:0007669"/>
    <property type="project" value="InterPro"/>
</dbReference>
<keyword evidence="2" id="KW-0238">DNA-binding</keyword>
<sequence length="290" mass="31313">MGWAEHTRVDRPEEDVTIFVFDTVTPHDLTFRPRGPATFSLSVVFDGAGTLSVDGAAPLAVAPAMGVLFTSGRETGGLNTIPGGQRVHMLDLRFERRFLLKAGGAPLARLGGDLLSEHSRPDQDVFLVGFPAPAALLQSARDIAACALPEGLSRNLFLYSKAIHCLSVVVQTLGHTTLKRVAVRREDRERVERARAIIEGQFGRDLSIARLAREVGLNERKLKEGFRAVVGNSVHAYLRQVRLDAAATMLEAGATVTETALAVGFDSLSHFSKVFTAAKGVAPSRYLGRT</sequence>
<gene>
    <name evidence="5" type="ORF">GCM10010994_36430</name>
</gene>
<evidence type="ECO:0000313" key="5">
    <source>
        <dbReference type="EMBL" id="GGC74691.1"/>
    </source>
</evidence>
<feature type="domain" description="HTH araC/xylS-type" evidence="4">
    <location>
        <begin position="192"/>
        <end position="289"/>
    </location>
</feature>
<organism evidence="5 6">
    <name type="scientific">Chelatococcus reniformis</name>
    <dbReference type="NCBI Taxonomy" id="1494448"/>
    <lineage>
        <taxon>Bacteria</taxon>
        <taxon>Pseudomonadati</taxon>
        <taxon>Pseudomonadota</taxon>
        <taxon>Alphaproteobacteria</taxon>
        <taxon>Hyphomicrobiales</taxon>
        <taxon>Chelatococcaceae</taxon>
        <taxon>Chelatococcus</taxon>
    </lineage>
</organism>
<proteinExistence type="predicted"/>
<dbReference type="InterPro" id="IPR053142">
    <property type="entry name" value="PchR_regulatory_protein"/>
</dbReference>
<keyword evidence="1" id="KW-0805">Transcription regulation</keyword>
<reference evidence="5" key="1">
    <citation type="journal article" date="2014" name="Int. J. Syst. Evol. Microbiol.">
        <title>Complete genome sequence of Corynebacterium casei LMG S-19264T (=DSM 44701T), isolated from a smear-ripened cheese.</title>
        <authorList>
            <consortium name="US DOE Joint Genome Institute (JGI-PGF)"/>
            <person name="Walter F."/>
            <person name="Albersmeier A."/>
            <person name="Kalinowski J."/>
            <person name="Ruckert C."/>
        </authorList>
    </citation>
    <scope>NUCLEOTIDE SEQUENCE</scope>
    <source>
        <strain evidence="5">CGMCC 1.12919</strain>
    </source>
</reference>
<evidence type="ECO:0000259" key="4">
    <source>
        <dbReference type="PROSITE" id="PS01124"/>
    </source>
</evidence>
<dbReference type="PROSITE" id="PS00041">
    <property type="entry name" value="HTH_ARAC_FAMILY_1"/>
    <property type="match status" value="1"/>
</dbReference>